<dbReference type="InterPro" id="IPR036554">
    <property type="entry name" value="GHMP_kinase_C_sf"/>
</dbReference>
<dbReference type="PROSITE" id="PS00627">
    <property type="entry name" value="GHMP_KINASES_ATP"/>
    <property type="match status" value="1"/>
</dbReference>
<dbReference type="Proteomes" id="UP000265643">
    <property type="component" value="Unassembled WGS sequence"/>
</dbReference>
<evidence type="ECO:0000313" key="8">
    <source>
        <dbReference type="EMBL" id="GCA66825.1"/>
    </source>
</evidence>
<dbReference type="InterPro" id="IPR020568">
    <property type="entry name" value="Ribosomal_Su5_D2-typ_SF"/>
</dbReference>
<evidence type="ECO:0000256" key="4">
    <source>
        <dbReference type="ARBA" id="ARBA00022777"/>
    </source>
</evidence>
<dbReference type="Gene3D" id="3.30.230.10">
    <property type="match status" value="1"/>
</dbReference>
<dbReference type="InterPro" id="IPR014721">
    <property type="entry name" value="Ribsml_uS5_D2-typ_fold_subgr"/>
</dbReference>
<dbReference type="InterPro" id="IPR006204">
    <property type="entry name" value="GHMP_kinase_N_dom"/>
</dbReference>
<keyword evidence="5" id="KW-0067">ATP-binding</keyword>
<dbReference type="SUPFAM" id="SSF54211">
    <property type="entry name" value="Ribosomal protein S5 domain 2-like"/>
    <property type="match status" value="1"/>
</dbReference>
<dbReference type="InterPro" id="IPR019539">
    <property type="entry name" value="GalKase_N"/>
</dbReference>
<comment type="similarity">
    <text evidence="1">Belongs to the GHMP kinase family. GalK subfamily.</text>
</comment>
<evidence type="ECO:0000313" key="9">
    <source>
        <dbReference type="Proteomes" id="UP000265643"/>
    </source>
</evidence>
<keyword evidence="2" id="KW-0808">Transferase</keyword>
<keyword evidence="4 8" id="KW-0418">Kinase</keyword>
<dbReference type="GO" id="GO:0004335">
    <property type="term" value="F:galactokinase activity"/>
    <property type="evidence" value="ECO:0007669"/>
    <property type="project" value="InterPro"/>
</dbReference>
<dbReference type="InterPro" id="IPR006206">
    <property type="entry name" value="Mevalonate/galactokinase"/>
</dbReference>
<protein>
    <submittedName>
        <fullName evidence="8">Galactokinase</fullName>
    </submittedName>
</protein>
<gene>
    <name evidence="8" type="primary">galK</name>
    <name evidence="8" type="ORF">KGMB01110_12610</name>
</gene>
<dbReference type="Pfam" id="PF10509">
    <property type="entry name" value="GalKase_gal_bdg"/>
    <property type="match status" value="1"/>
</dbReference>
<name>A0A391P0B4_9FIRM</name>
<dbReference type="SUPFAM" id="SSF55060">
    <property type="entry name" value="GHMP Kinase, C-terminal domain"/>
    <property type="match status" value="1"/>
</dbReference>
<dbReference type="PRINTS" id="PR00959">
    <property type="entry name" value="MEVGALKINASE"/>
</dbReference>
<dbReference type="Pfam" id="PF00288">
    <property type="entry name" value="GHMP_kinases_N"/>
    <property type="match status" value="1"/>
</dbReference>
<proteinExistence type="inferred from homology"/>
<comment type="caution">
    <text evidence="8">The sequence shown here is derived from an EMBL/GenBank/DDBJ whole genome shotgun (WGS) entry which is preliminary data.</text>
</comment>
<dbReference type="AlphaFoldDB" id="A0A391P0B4"/>
<dbReference type="PANTHER" id="PTHR10457:SF7">
    <property type="entry name" value="GALACTOKINASE-RELATED"/>
    <property type="match status" value="1"/>
</dbReference>
<sequence>MKMKKWNEVYKMLETGALDQKLELTGCRDLDVARKRTMHVLEEFKKCFGTEEELEIALCSAPGRTEISGNHTDHQHGHVLAAAVNLDFLACAAPNGTNTVRFQSEGWPMTTVDLSDMEPQENEKETTASLVRGVLAQMEKAGYQVGGCDIYAVSSVLPGSGLSSSAACEVLLGVIGNHLFCKDELDAVTIAKIGQKAENQYFGKPSGLMDQTASSVGDAVAIDFGDPSAPIVRPVTADLEGLGLALCIIDCGADHAALTGEYASIPQEMGKVAQFFGKEVLHDVREEEILALLPELRKAAGDRAVLRALHFYADDKRAVEEADALQRKDKETFLHLVKESGRSSWELLQNITPAGAVEAQDMAVALAATEIALKGKGACRVHGGGFAGTLQAFVPLEDVEEFKKNVETMIGEECCHILSIRPVGGIVLLLD</sequence>
<dbReference type="InterPro" id="IPR006203">
    <property type="entry name" value="GHMP_knse_ATP-bd_CS"/>
</dbReference>
<evidence type="ECO:0000256" key="3">
    <source>
        <dbReference type="ARBA" id="ARBA00022741"/>
    </source>
</evidence>
<dbReference type="Gene3D" id="3.30.70.890">
    <property type="entry name" value="GHMP kinase, C-terminal domain"/>
    <property type="match status" value="1"/>
</dbReference>
<dbReference type="PIRSF" id="PIRSF000530">
    <property type="entry name" value="Galactokinase"/>
    <property type="match status" value="1"/>
</dbReference>
<evidence type="ECO:0000256" key="2">
    <source>
        <dbReference type="ARBA" id="ARBA00022679"/>
    </source>
</evidence>
<dbReference type="PRINTS" id="PR00473">
    <property type="entry name" value="GALCTOKINASE"/>
</dbReference>
<organism evidence="8 9">
    <name type="scientific">Mediterraneibacter butyricigenes</name>
    <dbReference type="NCBI Taxonomy" id="2316025"/>
    <lineage>
        <taxon>Bacteria</taxon>
        <taxon>Bacillati</taxon>
        <taxon>Bacillota</taxon>
        <taxon>Clostridia</taxon>
        <taxon>Lachnospirales</taxon>
        <taxon>Lachnospiraceae</taxon>
        <taxon>Mediterraneibacter</taxon>
    </lineage>
</organism>
<reference evidence="9" key="1">
    <citation type="submission" date="2018-09" db="EMBL/GenBank/DDBJ databases">
        <title>Draft Genome Sequence of Mediterraneibacter sp. KCTC 15684.</title>
        <authorList>
            <person name="Kim J.S."/>
            <person name="Han K.I."/>
            <person name="Suh M.K."/>
            <person name="Lee K.C."/>
            <person name="Eom M.K."/>
            <person name="Lee J.H."/>
            <person name="Park S.H."/>
            <person name="Kang S.W."/>
            <person name="Park J.E."/>
            <person name="Oh B.S."/>
            <person name="Yu S.Y."/>
            <person name="Choi S.H."/>
            <person name="Lee D.H."/>
            <person name="Yoon H."/>
            <person name="Kim B."/>
            <person name="Yang S.J."/>
            <person name="Lee J.S."/>
        </authorList>
    </citation>
    <scope>NUCLEOTIDE SEQUENCE [LARGE SCALE GENOMIC DNA]</scope>
    <source>
        <strain evidence="9">KCTC 15684</strain>
    </source>
</reference>
<keyword evidence="9" id="KW-1185">Reference proteome</keyword>
<evidence type="ECO:0000256" key="5">
    <source>
        <dbReference type="ARBA" id="ARBA00022840"/>
    </source>
</evidence>
<dbReference type="InterPro" id="IPR000705">
    <property type="entry name" value="Galactokinase"/>
</dbReference>
<accession>A0A391P0B4</accession>
<keyword evidence="3" id="KW-0547">Nucleotide-binding</keyword>
<dbReference type="PANTHER" id="PTHR10457">
    <property type="entry name" value="MEVALONATE KINASE/GALACTOKINASE"/>
    <property type="match status" value="1"/>
</dbReference>
<dbReference type="GO" id="GO:0006012">
    <property type="term" value="P:galactose metabolic process"/>
    <property type="evidence" value="ECO:0007669"/>
    <property type="project" value="InterPro"/>
</dbReference>
<evidence type="ECO:0000259" key="6">
    <source>
        <dbReference type="Pfam" id="PF00288"/>
    </source>
</evidence>
<evidence type="ECO:0000256" key="1">
    <source>
        <dbReference type="ARBA" id="ARBA00006566"/>
    </source>
</evidence>
<evidence type="ECO:0000259" key="7">
    <source>
        <dbReference type="Pfam" id="PF10509"/>
    </source>
</evidence>
<dbReference type="EMBL" id="BHGK01000001">
    <property type="protein sequence ID" value="GCA66825.1"/>
    <property type="molecule type" value="Genomic_DNA"/>
</dbReference>
<dbReference type="GO" id="GO:0005524">
    <property type="term" value="F:ATP binding"/>
    <property type="evidence" value="ECO:0007669"/>
    <property type="project" value="UniProtKB-KW"/>
</dbReference>
<dbReference type="GO" id="GO:0005829">
    <property type="term" value="C:cytosol"/>
    <property type="evidence" value="ECO:0007669"/>
    <property type="project" value="TreeGrafter"/>
</dbReference>
<feature type="domain" description="Galactokinase N-terminal" evidence="7">
    <location>
        <begin position="42"/>
        <end position="94"/>
    </location>
</feature>
<feature type="domain" description="GHMP kinase N-terminal" evidence="6">
    <location>
        <begin position="130"/>
        <end position="217"/>
    </location>
</feature>